<organism evidence="2 3">
    <name type="scientific">Sphingomonas baiyangensis</name>
    <dbReference type="NCBI Taxonomy" id="2572576"/>
    <lineage>
        <taxon>Bacteria</taxon>
        <taxon>Pseudomonadati</taxon>
        <taxon>Pseudomonadota</taxon>
        <taxon>Alphaproteobacteria</taxon>
        <taxon>Sphingomonadales</taxon>
        <taxon>Sphingomonadaceae</taxon>
        <taxon>Sphingomonas</taxon>
    </lineage>
</organism>
<evidence type="ECO:0000313" key="2">
    <source>
        <dbReference type="EMBL" id="TKD51000.1"/>
    </source>
</evidence>
<keyword evidence="3" id="KW-1185">Reference proteome</keyword>
<dbReference type="EMBL" id="SWKR01000002">
    <property type="protein sequence ID" value="TKD51000.1"/>
    <property type="molecule type" value="Genomic_DNA"/>
</dbReference>
<sequence>MRNWMMMGTAASALLLGGCGASGLDRNRPDEFAVARQAPLVIPPDFALVPPQPGAPRPQDTSPSNQALDALFGGPAQRSAGEAAVVNAAGRANADAGVRSGVGDPDTNVVDKGSTTRDIIAAPQGDGQDARAVTGTPAATPAPTPTPTPTPTPE</sequence>
<reference evidence="2 3" key="1">
    <citation type="submission" date="2019-04" db="EMBL/GenBank/DDBJ databases">
        <authorList>
            <person name="Yang Y."/>
            <person name="Wei D."/>
        </authorList>
    </citation>
    <scope>NUCLEOTIDE SEQUENCE [LARGE SCALE GENOMIC DNA]</scope>
    <source>
        <strain evidence="2 3">L-1-4w-11</strain>
    </source>
</reference>
<feature type="compositionally biased region" description="Pro residues" evidence="1">
    <location>
        <begin position="140"/>
        <end position="154"/>
    </location>
</feature>
<comment type="caution">
    <text evidence="2">The sequence shown here is derived from an EMBL/GenBank/DDBJ whole genome shotgun (WGS) entry which is preliminary data.</text>
</comment>
<dbReference type="PROSITE" id="PS51257">
    <property type="entry name" value="PROKAR_LIPOPROTEIN"/>
    <property type="match status" value="1"/>
</dbReference>
<evidence type="ECO:0000313" key="3">
    <source>
        <dbReference type="Proteomes" id="UP000309138"/>
    </source>
</evidence>
<dbReference type="OrthoDB" id="8478256at2"/>
<dbReference type="InterPro" id="IPR021395">
    <property type="entry name" value="DUF3035"/>
</dbReference>
<dbReference type="AlphaFoldDB" id="A0A4U1L427"/>
<name>A0A4U1L427_9SPHN</name>
<gene>
    <name evidence="2" type="ORF">FBR43_09685</name>
</gene>
<dbReference type="RefSeq" id="WP_136942947.1">
    <property type="nucleotide sequence ID" value="NZ_SWKR01000002.1"/>
</dbReference>
<evidence type="ECO:0000256" key="1">
    <source>
        <dbReference type="SAM" id="MobiDB-lite"/>
    </source>
</evidence>
<accession>A0A4U1L427</accession>
<dbReference type="Pfam" id="PF11233">
    <property type="entry name" value="DUF3035"/>
    <property type="match status" value="1"/>
</dbReference>
<feature type="region of interest" description="Disordered" evidence="1">
    <location>
        <begin position="45"/>
        <end position="66"/>
    </location>
</feature>
<feature type="region of interest" description="Disordered" evidence="1">
    <location>
        <begin position="94"/>
        <end position="154"/>
    </location>
</feature>
<dbReference type="Proteomes" id="UP000309138">
    <property type="component" value="Unassembled WGS sequence"/>
</dbReference>
<proteinExistence type="predicted"/>
<protein>
    <submittedName>
        <fullName evidence="2">DUF3035 domain-containing protein</fullName>
    </submittedName>
</protein>